<dbReference type="InterPro" id="IPR034139">
    <property type="entry name" value="TOPRIM_OLD"/>
</dbReference>
<dbReference type="EMBL" id="CP014796">
    <property type="protein sequence ID" value="APX23868.1"/>
    <property type="molecule type" value="Genomic_DNA"/>
</dbReference>
<keyword evidence="4" id="KW-0255">Endonuclease</keyword>
<dbReference type="RefSeq" id="WP_076623784.1">
    <property type="nucleotide sequence ID" value="NZ_BMEW01000039.1"/>
</dbReference>
<dbReference type="PANTHER" id="PTHR43581:SF4">
    <property type="entry name" value="ATP_GTP PHOSPHATASE"/>
    <property type="match status" value="1"/>
</dbReference>
<dbReference type="GO" id="GO:0004519">
    <property type="term" value="F:endonuclease activity"/>
    <property type="evidence" value="ECO:0007669"/>
    <property type="project" value="UniProtKB-KW"/>
</dbReference>
<dbReference type="Pfam" id="PF13175">
    <property type="entry name" value="AAA_15"/>
    <property type="match status" value="2"/>
</dbReference>
<keyword evidence="4" id="KW-0378">Hydrolase</keyword>
<dbReference type="InterPro" id="IPR041685">
    <property type="entry name" value="AAA_GajA/Old/RecF-like"/>
</dbReference>
<reference evidence="4 5" key="1">
    <citation type="submission" date="2016-03" db="EMBL/GenBank/DDBJ databases">
        <title>Deep-sea bacteria in the southern Pacific.</title>
        <authorList>
            <person name="Tang K."/>
        </authorList>
    </citation>
    <scope>NUCLEOTIDE SEQUENCE [LARGE SCALE GENOMIC DNA]</scope>
    <source>
        <strain evidence="4 5">JLT2016</strain>
    </source>
</reference>
<feature type="compositionally biased region" description="Polar residues" evidence="1">
    <location>
        <begin position="352"/>
        <end position="365"/>
    </location>
</feature>
<proteinExistence type="predicted"/>
<dbReference type="Gene3D" id="3.40.50.300">
    <property type="entry name" value="P-loop containing nucleotide triphosphate hydrolases"/>
    <property type="match status" value="2"/>
</dbReference>
<dbReference type="InterPro" id="IPR027417">
    <property type="entry name" value="P-loop_NTPase"/>
</dbReference>
<keyword evidence="4" id="KW-0540">Nuclease</keyword>
<evidence type="ECO:0000259" key="2">
    <source>
        <dbReference type="Pfam" id="PF13175"/>
    </source>
</evidence>
<dbReference type="CDD" id="cd01026">
    <property type="entry name" value="TOPRIM_OLD"/>
    <property type="match status" value="1"/>
</dbReference>
<dbReference type="InterPro" id="IPR051396">
    <property type="entry name" value="Bact_Antivir_Def_Nuclease"/>
</dbReference>
<sequence length="685" mass="73680">MYLSSVKLKNFRSFDICEIDFQPDLTVLVGENNGGKSNAIDAIRLLTIPLGSRREIYCEPTDVRFQSAAPHFELEAHFSDLTTGQQGRLISAATDTTLTKALFGLRFDGSQTGVRPTVWAGREGNAPEPGCQDMVRHVYLPPLRDAKRTLASGNPTRIMALLNHFLGETTPDELAKHLARSHSHDVLTSVDGAVERGLSELTSGVRRQTASLGFASDESLIDIARDLRFKLADHGVVPEDLRYSGHGYANLLFMAIIAVELEKVQSADLTLFLVEEPEAHLHPQLQAAVLAFLRDRADASRKQPTTNSHGPAGELQVIVATHSPNLSAWVSSDRLVVFKSIIASPETKTEDASASQSPASVSIVTEDSLARSGPEESVEPTDGLATAVAAAASRRSTRCIALARMELDPIDRRKVDRYLDVTKAALLFGGRVLLVEGIAEALLLPAIAEHHTLKSDKDKLRLFRSAVFIPIDGVDFGPYATLLLSAVNGTRIADRVVIMTDGDKATGGDGDEDDAENPEGGIPDPDAVQLNVEDTALSKDDVADGIKGAEPLTPAYKGKVAPAPVSALPGEKRKAALEKLAEDLDATAHLAVLTSTYSLEAELLEAGNGNILRKAYLTLHPRSQKKWDAVAALSGDERAQAVHDLFKTTRKGDFAQVLARLVEDGEDTFVVPDYMAAAIQAVVAP</sequence>
<feature type="domain" description="OLD protein-like TOPRIM" evidence="3">
    <location>
        <begin position="427"/>
        <end position="503"/>
    </location>
</feature>
<evidence type="ECO:0000256" key="1">
    <source>
        <dbReference type="SAM" id="MobiDB-lite"/>
    </source>
</evidence>
<organism evidence="4 5">
    <name type="scientific">Salipiger profundus</name>
    <dbReference type="NCBI Taxonomy" id="1229727"/>
    <lineage>
        <taxon>Bacteria</taxon>
        <taxon>Pseudomonadati</taxon>
        <taxon>Pseudomonadota</taxon>
        <taxon>Alphaproteobacteria</taxon>
        <taxon>Rhodobacterales</taxon>
        <taxon>Roseobacteraceae</taxon>
        <taxon>Salipiger</taxon>
    </lineage>
</organism>
<accession>A0A1U7D6Y1</accession>
<dbReference type="Proteomes" id="UP000186559">
    <property type="component" value="Chromosome"/>
</dbReference>
<evidence type="ECO:0000313" key="4">
    <source>
        <dbReference type="EMBL" id="APX23868.1"/>
    </source>
</evidence>
<feature type="region of interest" description="Disordered" evidence="1">
    <location>
        <begin position="503"/>
        <end position="526"/>
    </location>
</feature>
<keyword evidence="5" id="KW-1185">Reference proteome</keyword>
<dbReference type="SUPFAM" id="SSF52540">
    <property type="entry name" value="P-loop containing nucleoside triphosphate hydrolases"/>
    <property type="match status" value="1"/>
</dbReference>
<dbReference type="KEGG" id="tpro:Ga0080559_TMP3072"/>
<evidence type="ECO:0000259" key="3">
    <source>
        <dbReference type="Pfam" id="PF20469"/>
    </source>
</evidence>
<feature type="domain" description="Endonuclease GajA/Old nuclease/RecF-like AAA" evidence="2">
    <location>
        <begin position="1"/>
        <end position="46"/>
    </location>
</feature>
<name>A0A1U7D6Y1_9RHOB</name>
<feature type="domain" description="Endonuclease GajA/Old nuclease/RecF-like AAA" evidence="2">
    <location>
        <begin position="240"/>
        <end position="326"/>
    </location>
</feature>
<gene>
    <name evidence="4" type="ORF">Ga0080559_TMP3072</name>
</gene>
<dbReference type="Pfam" id="PF20469">
    <property type="entry name" value="OLD-like_TOPRIM"/>
    <property type="match status" value="1"/>
</dbReference>
<dbReference type="PANTHER" id="PTHR43581">
    <property type="entry name" value="ATP/GTP PHOSPHATASE"/>
    <property type="match status" value="1"/>
</dbReference>
<feature type="region of interest" description="Disordered" evidence="1">
    <location>
        <begin position="348"/>
        <end position="382"/>
    </location>
</feature>
<evidence type="ECO:0000313" key="5">
    <source>
        <dbReference type="Proteomes" id="UP000186559"/>
    </source>
</evidence>
<dbReference type="AlphaFoldDB" id="A0A1U7D6Y1"/>
<protein>
    <submittedName>
        <fullName evidence="4">Putative ATP-dependent endonuclease of the OLD family</fullName>
    </submittedName>
</protein>
<dbReference type="STRING" id="1229727.Ga0080559_TMP3072"/>